<evidence type="ECO:0000313" key="3">
    <source>
        <dbReference type="Proteomes" id="UP000278627"/>
    </source>
</evidence>
<feature type="region of interest" description="Disordered" evidence="1">
    <location>
        <begin position="1"/>
        <end position="21"/>
    </location>
</feature>
<dbReference type="Proteomes" id="UP000278627">
    <property type="component" value="Unassembled WGS sequence"/>
</dbReference>
<sequence>MSLPEGPLSIPDLHYRSRSSPAHYSSTTIPLSYPCCDMVCSFHLTAQKLGKYNFNMQFSLVFQFVIYS</sequence>
<keyword evidence="3" id="KW-1185">Reference proteome</keyword>
<dbReference type="AlphaFoldDB" id="A0A0N4TDG2"/>
<organism evidence="4">
    <name type="scientific">Brugia pahangi</name>
    <name type="common">Filarial nematode worm</name>
    <dbReference type="NCBI Taxonomy" id="6280"/>
    <lineage>
        <taxon>Eukaryota</taxon>
        <taxon>Metazoa</taxon>
        <taxon>Ecdysozoa</taxon>
        <taxon>Nematoda</taxon>
        <taxon>Chromadorea</taxon>
        <taxon>Rhabditida</taxon>
        <taxon>Spirurina</taxon>
        <taxon>Spiruromorpha</taxon>
        <taxon>Filarioidea</taxon>
        <taxon>Onchocercidae</taxon>
        <taxon>Brugia</taxon>
    </lineage>
</organism>
<protein>
    <submittedName>
        <fullName evidence="4">Ovule protein</fullName>
    </submittedName>
</protein>
<reference evidence="4" key="1">
    <citation type="submission" date="2017-02" db="UniProtKB">
        <authorList>
            <consortium name="WormBaseParasite"/>
        </authorList>
    </citation>
    <scope>IDENTIFICATION</scope>
</reference>
<evidence type="ECO:0000313" key="2">
    <source>
        <dbReference type="EMBL" id="VDN87399.1"/>
    </source>
</evidence>
<evidence type="ECO:0000313" key="4">
    <source>
        <dbReference type="WBParaSite" id="BPAG_0000625001-mRNA-1"/>
    </source>
</evidence>
<name>A0A0N4TDG2_BRUPA</name>
<dbReference type="EMBL" id="UZAD01005376">
    <property type="protein sequence ID" value="VDN87399.1"/>
    <property type="molecule type" value="Genomic_DNA"/>
</dbReference>
<accession>A0A0N4TDG2</accession>
<proteinExistence type="predicted"/>
<gene>
    <name evidence="2" type="ORF">BPAG_LOCUS6213</name>
</gene>
<dbReference type="WBParaSite" id="BPAG_0000625001-mRNA-1">
    <property type="protein sequence ID" value="BPAG_0000625001-mRNA-1"/>
    <property type="gene ID" value="BPAG_0000625001"/>
</dbReference>
<reference evidence="2 3" key="2">
    <citation type="submission" date="2018-11" db="EMBL/GenBank/DDBJ databases">
        <authorList>
            <consortium name="Pathogen Informatics"/>
        </authorList>
    </citation>
    <scope>NUCLEOTIDE SEQUENCE [LARGE SCALE GENOMIC DNA]</scope>
</reference>
<evidence type="ECO:0000256" key="1">
    <source>
        <dbReference type="SAM" id="MobiDB-lite"/>
    </source>
</evidence>